<dbReference type="AlphaFoldDB" id="A0A7J6WS34"/>
<reference evidence="1 2" key="1">
    <citation type="submission" date="2020-06" db="EMBL/GenBank/DDBJ databases">
        <title>Transcriptomic and genomic resources for Thalictrum thalictroides and T. hernandezii: Facilitating candidate gene discovery in an emerging model plant lineage.</title>
        <authorList>
            <person name="Arias T."/>
            <person name="Riano-Pachon D.M."/>
            <person name="Di Stilio V.S."/>
        </authorList>
    </citation>
    <scope>NUCLEOTIDE SEQUENCE [LARGE SCALE GENOMIC DNA]</scope>
    <source>
        <strain evidence="2">cv. WT478/WT964</strain>
        <tissue evidence="1">Leaves</tissue>
    </source>
</reference>
<evidence type="ECO:0000313" key="1">
    <source>
        <dbReference type="EMBL" id="KAF5199658.1"/>
    </source>
</evidence>
<keyword evidence="2" id="KW-1185">Reference proteome</keyword>
<proteinExistence type="predicted"/>
<dbReference type="EMBL" id="JABWDY010011621">
    <property type="protein sequence ID" value="KAF5199658.1"/>
    <property type="molecule type" value="Genomic_DNA"/>
</dbReference>
<protein>
    <submittedName>
        <fullName evidence="1">Uncharacterized protein</fullName>
    </submittedName>
</protein>
<sequence>MISKYVRLIAKQSKARNFSSAVELDILEEWGIPLRGGSGFRVRECQWYPPFEHTVNVNTDGDANHLSAMEIAIKQGRYRLWIETDSEVAMIDMTHDPPWDLKHR</sequence>
<dbReference type="Proteomes" id="UP000554482">
    <property type="component" value="Unassembled WGS sequence"/>
</dbReference>
<accession>A0A7J6WS34</accession>
<name>A0A7J6WS34_THATH</name>
<dbReference type="OrthoDB" id="1731261at2759"/>
<organism evidence="1 2">
    <name type="scientific">Thalictrum thalictroides</name>
    <name type="common">Rue-anemone</name>
    <name type="synonym">Anemone thalictroides</name>
    <dbReference type="NCBI Taxonomy" id="46969"/>
    <lineage>
        <taxon>Eukaryota</taxon>
        <taxon>Viridiplantae</taxon>
        <taxon>Streptophyta</taxon>
        <taxon>Embryophyta</taxon>
        <taxon>Tracheophyta</taxon>
        <taxon>Spermatophyta</taxon>
        <taxon>Magnoliopsida</taxon>
        <taxon>Ranunculales</taxon>
        <taxon>Ranunculaceae</taxon>
        <taxon>Thalictroideae</taxon>
        <taxon>Thalictrum</taxon>
    </lineage>
</organism>
<gene>
    <name evidence="1" type="ORF">FRX31_010754</name>
</gene>
<comment type="caution">
    <text evidence="1">The sequence shown here is derived from an EMBL/GenBank/DDBJ whole genome shotgun (WGS) entry which is preliminary data.</text>
</comment>
<evidence type="ECO:0000313" key="2">
    <source>
        <dbReference type="Proteomes" id="UP000554482"/>
    </source>
</evidence>